<sequence length="764" mass="82636">MGQWIGGFIKANGGKSISLSESLFVGGGIIEHNTLGSLLITSCEFISNGASVPIKPFVLLTKGFVNIIGSTFKQGSFTGEGNGCIVCSGTSTSCTIQESQFIENKFGTNSAAVAVAAATCANLTIKGQTNKRTRFTGLNIDDSLAGQFVKAVSTNIFISYTDFSDSIFTANGNAISINEQQESEITLLNCNFRNLNGTNDSKQSICIRASLSNDNGFQVYTYNCAFSDCLNNGSINGLASSVTLQSTQSSKSAIRYILFSDCIFNNNKGLGISGAVMIDVQTTCSIEFIQDQFAENNGSKASDVWIQSKISQSELNNNNFITSKSDSFIPHITTVNQGQEQQINLIHQYSANYVSTQTVSERNGSQEFPFSNLTSAASKLNNTLDSPYFKKTIYIMDEKLNDYVNLGTLSYSLVIQSGLSYDDEGTRCRVTWTTNTNIAQLILFNKGDLTIQRFMFNYTLVSNAIRPTQSIIYLQGSTSNYNNNLTIISCIFTGLGMTGNVFNYFVNTVYIKDLILKDQIQGKSGINTTMCRSIGDANGAILILNPDSMANTTLKNVNMKVDSGLFIVHQSQKAQLFLSQINFIGAGTVKLEGQTLVQINSCSFTIPDGISTISSLIQATGNHLEINSCKFGDIPKTKIGAPAIYASAQCKNISISQTNFTNLQSNITSDQWKASGIVVMQIDVNPNITFNECVFFHCTDQTSVNSHSSGAVSFIPKTATTNELILSNDEAIQSNIKFTSCNFTTCRGVTSGAIHSTFKSLSGS</sequence>
<evidence type="ECO:0008006" key="3">
    <source>
        <dbReference type="Google" id="ProtNLM"/>
    </source>
</evidence>
<reference evidence="1 2" key="1">
    <citation type="submission" date="2019-03" db="EMBL/GenBank/DDBJ databases">
        <title>Single cell metagenomics reveals metabolic interactions within the superorganism composed of flagellate Streblomastix strix and complex community of Bacteroidetes bacteria on its surface.</title>
        <authorList>
            <person name="Treitli S.C."/>
            <person name="Kolisko M."/>
            <person name="Husnik F."/>
            <person name="Keeling P."/>
            <person name="Hampl V."/>
        </authorList>
    </citation>
    <scope>NUCLEOTIDE SEQUENCE [LARGE SCALE GENOMIC DNA]</scope>
    <source>
        <strain evidence="1">ST1C</strain>
    </source>
</reference>
<dbReference type="EMBL" id="SNRW01013515">
    <property type="protein sequence ID" value="KAA6372533.1"/>
    <property type="molecule type" value="Genomic_DNA"/>
</dbReference>
<evidence type="ECO:0000313" key="2">
    <source>
        <dbReference type="Proteomes" id="UP000324800"/>
    </source>
</evidence>
<comment type="caution">
    <text evidence="1">The sequence shown here is derived from an EMBL/GenBank/DDBJ whole genome shotgun (WGS) entry which is preliminary data.</text>
</comment>
<organism evidence="1 2">
    <name type="scientific">Streblomastix strix</name>
    <dbReference type="NCBI Taxonomy" id="222440"/>
    <lineage>
        <taxon>Eukaryota</taxon>
        <taxon>Metamonada</taxon>
        <taxon>Preaxostyla</taxon>
        <taxon>Oxymonadida</taxon>
        <taxon>Streblomastigidae</taxon>
        <taxon>Streblomastix</taxon>
    </lineage>
</organism>
<proteinExistence type="predicted"/>
<name>A0A5J4UQE8_9EUKA</name>
<evidence type="ECO:0000313" key="1">
    <source>
        <dbReference type="EMBL" id="KAA6372533.1"/>
    </source>
</evidence>
<feature type="non-terminal residue" evidence="1">
    <location>
        <position position="764"/>
    </location>
</feature>
<dbReference type="Proteomes" id="UP000324800">
    <property type="component" value="Unassembled WGS sequence"/>
</dbReference>
<accession>A0A5J4UQE8</accession>
<gene>
    <name evidence="1" type="ORF">EZS28_031940</name>
</gene>
<protein>
    <recommendedName>
        <fullName evidence="3">Right handed beta helix domain-containing protein</fullName>
    </recommendedName>
</protein>
<dbReference type="AlphaFoldDB" id="A0A5J4UQE8"/>